<dbReference type="Proteomes" id="UP001476798">
    <property type="component" value="Unassembled WGS sequence"/>
</dbReference>
<keyword evidence="3" id="KW-1185">Reference proteome</keyword>
<proteinExistence type="predicted"/>
<evidence type="ECO:0000256" key="1">
    <source>
        <dbReference type="SAM" id="Phobius"/>
    </source>
</evidence>
<reference evidence="2 3" key="1">
    <citation type="submission" date="2021-06" db="EMBL/GenBank/DDBJ databases">
        <authorList>
            <person name="Palmer J.M."/>
        </authorList>
    </citation>
    <scope>NUCLEOTIDE SEQUENCE [LARGE SCALE GENOMIC DNA]</scope>
    <source>
        <strain evidence="2 3">GA_2019</strain>
        <tissue evidence="2">Muscle</tissue>
    </source>
</reference>
<gene>
    <name evidence="2" type="ORF">GOODEAATRI_020948</name>
</gene>
<sequence length="140" mass="15819">MLRKEAQPAAVHRAIDFTAVNNIFCSKQCFLLLFDILSQFIVCIVLLIACFNNHVCLSKKVYLCVQMGCACIKINKNENYNLLLSYIYEHVKLLKSMDNIFSCSTVVQTQLLNVCKPCTHLTDIDGHILIFICPVAQSEA</sequence>
<keyword evidence="1" id="KW-0472">Membrane</keyword>
<feature type="transmembrane region" description="Helical" evidence="1">
    <location>
        <begin position="30"/>
        <end position="51"/>
    </location>
</feature>
<accession>A0ABV0NM08</accession>
<evidence type="ECO:0000313" key="2">
    <source>
        <dbReference type="EMBL" id="MEQ2172432.1"/>
    </source>
</evidence>
<keyword evidence="1" id="KW-1133">Transmembrane helix</keyword>
<protein>
    <submittedName>
        <fullName evidence="2">Uncharacterized protein</fullName>
    </submittedName>
</protein>
<dbReference type="EMBL" id="JAHRIO010041974">
    <property type="protein sequence ID" value="MEQ2172432.1"/>
    <property type="molecule type" value="Genomic_DNA"/>
</dbReference>
<comment type="caution">
    <text evidence="2">The sequence shown here is derived from an EMBL/GenBank/DDBJ whole genome shotgun (WGS) entry which is preliminary data.</text>
</comment>
<evidence type="ECO:0000313" key="3">
    <source>
        <dbReference type="Proteomes" id="UP001476798"/>
    </source>
</evidence>
<keyword evidence="1" id="KW-0812">Transmembrane</keyword>
<name>A0ABV0NM08_9TELE</name>
<organism evidence="2 3">
    <name type="scientific">Goodea atripinnis</name>
    <dbReference type="NCBI Taxonomy" id="208336"/>
    <lineage>
        <taxon>Eukaryota</taxon>
        <taxon>Metazoa</taxon>
        <taxon>Chordata</taxon>
        <taxon>Craniata</taxon>
        <taxon>Vertebrata</taxon>
        <taxon>Euteleostomi</taxon>
        <taxon>Actinopterygii</taxon>
        <taxon>Neopterygii</taxon>
        <taxon>Teleostei</taxon>
        <taxon>Neoteleostei</taxon>
        <taxon>Acanthomorphata</taxon>
        <taxon>Ovalentaria</taxon>
        <taxon>Atherinomorphae</taxon>
        <taxon>Cyprinodontiformes</taxon>
        <taxon>Goodeidae</taxon>
        <taxon>Goodea</taxon>
    </lineage>
</organism>